<sequence>MRITTEVPGTLADLVRAAADARPDATALRSGEEAVTFGGLRERVQATARRLHHHAPPADGTAALLFENTPECAVAFLAAACTGMRLVPLEPDTGEARLRALRRELGPLTVIGHRAKLRALRLPGAASADGRQGDGLVPVEEPPGGTPARPDDAPLPAAGPDAPFLYQYTSGSTGEPKAAVHSQRDLVHGGEIYAHTYGITAADRILAAVPLLHSFGMVAGLVTALRTGAQLVLPGRFVPAKLLRTVREHACTVLVTTPLACDLLARSAAADRGQPPLPGSLRLCLSSGAALPAPVAARFREHCGLGVQQVYGSTEAGIIAAQRPEDEGVDRGVGRPVRGVRIRLVDERGRALPPGATGSLLVRTPAMFTHYLDRPGPTRQAFRDGWYATGDLARTDREGRLHLVGRKDSFINVGGKKVNPTEVEEVLLAHPAVAEAVVWGDRGEQGEQGGITDGVSERVRATVVARAPLSAADLAAHCRGRLLPHQVPGGVEFVASLPKSPLGKVRRAAVVDAAARREAASRREAAGESADG</sequence>
<accession>A0A7W7L7N8</accession>
<feature type="domain" description="AMP-binding enzyme C-terminal" evidence="3">
    <location>
        <begin position="422"/>
        <end position="504"/>
    </location>
</feature>
<dbReference type="AlphaFoldDB" id="A0A7W7L7N8"/>
<protein>
    <submittedName>
        <fullName evidence="4">Acyl-CoA synthetase (AMP-forming)/AMP-acid ligase II</fullName>
    </submittedName>
</protein>
<gene>
    <name evidence="4" type="ORF">FHS38_001187</name>
</gene>
<dbReference type="SUPFAM" id="SSF56801">
    <property type="entry name" value="Acetyl-CoA synthetase-like"/>
    <property type="match status" value="1"/>
</dbReference>
<dbReference type="Pfam" id="PF13193">
    <property type="entry name" value="AMP-binding_C"/>
    <property type="match status" value="1"/>
</dbReference>
<dbReference type="InterPro" id="IPR020845">
    <property type="entry name" value="AMP-binding_CS"/>
</dbReference>
<name>A0A7W7L7N8_STRNE</name>
<feature type="domain" description="AMP-dependent synthetase/ligase" evidence="2">
    <location>
        <begin position="16"/>
        <end position="372"/>
    </location>
</feature>
<dbReference type="GO" id="GO:0016878">
    <property type="term" value="F:acid-thiol ligase activity"/>
    <property type="evidence" value="ECO:0007669"/>
    <property type="project" value="UniProtKB-ARBA"/>
</dbReference>
<dbReference type="RefSeq" id="WP_184731461.1">
    <property type="nucleotide sequence ID" value="NZ_BMRW01000006.1"/>
</dbReference>
<comment type="caution">
    <text evidence="4">The sequence shown here is derived from an EMBL/GenBank/DDBJ whole genome shotgun (WGS) entry which is preliminary data.</text>
</comment>
<evidence type="ECO:0000259" key="3">
    <source>
        <dbReference type="Pfam" id="PF13193"/>
    </source>
</evidence>
<dbReference type="InterPro" id="IPR045851">
    <property type="entry name" value="AMP-bd_C_sf"/>
</dbReference>
<dbReference type="InterPro" id="IPR000873">
    <property type="entry name" value="AMP-dep_synth/lig_dom"/>
</dbReference>
<organism evidence="4 5">
    <name type="scientific">Streptomyces netropsis</name>
    <name type="common">Streptoverticillium netropsis</name>
    <dbReference type="NCBI Taxonomy" id="55404"/>
    <lineage>
        <taxon>Bacteria</taxon>
        <taxon>Bacillati</taxon>
        <taxon>Actinomycetota</taxon>
        <taxon>Actinomycetes</taxon>
        <taxon>Kitasatosporales</taxon>
        <taxon>Streptomycetaceae</taxon>
        <taxon>Streptomyces</taxon>
    </lineage>
</organism>
<dbReference type="PROSITE" id="PS00455">
    <property type="entry name" value="AMP_BINDING"/>
    <property type="match status" value="1"/>
</dbReference>
<evidence type="ECO:0000259" key="2">
    <source>
        <dbReference type="Pfam" id="PF00501"/>
    </source>
</evidence>
<evidence type="ECO:0000313" key="4">
    <source>
        <dbReference type="EMBL" id="MBB4885159.1"/>
    </source>
</evidence>
<evidence type="ECO:0000256" key="1">
    <source>
        <dbReference type="SAM" id="MobiDB-lite"/>
    </source>
</evidence>
<dbReference type="CDD" id="cd04433">
    <property type="entry name" value="AFD_class_I"/>
    <property type="match status" value="1"/>
</dbReference>
<reference evidence="4 5" key="1">
    <citation type="submission" date="2020-08" db="EMBL/GenBank/DDBJ databases">
        <title>Genomic Encyclopedia of Type Strains, Phase III (KMG-III): the genomes of soil and plant-associated and newly described type strains.</title>
        <authorList>
            <person name="Whitman W."/>
        </authorList>
    </citation>
    <scope>NUCLEOTIDE SEQUENCE [LARGE SCALE GENOMIC DNA]</scope>
    <source>
        <strain evidence="4 5">CECT 3265</strain>
    </source>
</reference>
<keyword evidence="5" id="KW-1185">Reference proteome</keyword>
<dbReference type="Proteomes" id="UP000556436">
    <property type="component" value="Unassembled WGS sequence"/>
</dbReference>
<dbReference type="Gene3D" id="3.40.50.12780">
    <property type="entry name" value="N-terminal domain of ligase-like"/>
    <property type="match status" value="1"/>
</dbReference>
<dbReference type="PANTHER" id="PTHR43767">
    <property type="entry name" value="LONG-CHAIN-FATTY-ACID--COA LIGASE"/>
    <property type="match status" value="1"/>
</dbReference>
<dbReference type="EMBL" id="JACHJG010000002">
    <property type="protein sequence ID" value="MBB4885159.1"/>
    <property type="molecule type" value="Genomic_DNA"/>
</dbReference>
<dbReference type="Pfam" id="PF00501">
    <property type="entry name" value="AMP-binding"/>
    <property type="match status" value="1"/>
</dbReference>
<dbReference type="PANTHER" id="PTHR43767:SF1">
    <property type="entry name" value="NONRIBOSOMAL PEPTIDE SYNTHASE PES1 (EUROFUNG)-RELATED"/>
    <property type="match status" value="1"/>
</dbReference>
<proteinExistence type="predicted"/>
<dbReference type="InterPro" id="IPR042099">
    <property type="entry name" value="ANL_N_sf"/>
</dbReference>
<dbReference type="InterPro" id="IPR025110">
    <property type="entry name" value="AMP-bd_C"/>
</dbReference>
<feature type="region of interest" description="Disordered" evidence="1">
    <location>
        <begin position="126"/>
        <end position="156"/>
    </location>
</feature>
<evidence type="ECO:0000313" key="5">
    <source>
        <dbReference type="Proteomes" id="UP000556436"/>
    </source>
</evidence>
<keyword evidence="4" id="KW-0436">Ligase</keyword>
<dbReference type="InterPro" id="IPR050237">
    <property type="entry name" value="ATP-dep_AMP-bd_enzyme"/>
</dbReference>
<dbReference type="Gene3D" id="3.30.300.30">
    <property type="match status" value="1"/>
</dbReference>